<feature type="domain" description="Helicase ATP-binding" evidence="10">
    <location>
        <begin position="35"/>
        <end position="226"/>
    </location>
</feature>
<dbReference type="RefSeq" id="WP_093249817.1">
    <property type="nucleotide sequence ID" value="NZ_FNGP01000002.1"/>
</dbReference>
<evidence type="ECO:0000256" key="5">
    <source>
        <dbReference type="ARBA" id="ARBA00022840"/>
    </source>
</evidence>
<dbReference type="Pfam" id="PF23234">
    <property type="entry name" value="WHD_4th_Lhr"/>
    <property type="match status" value="1"/>
</dbReference>
<dbReference type="EMBL" id="FNGP01000002">
    <property type="protein sequence ID" value="SDL34525.1"/>
    <property type="molecule type" value="Genomic_DNA"/>
</dbReference>
<keyword evidence="5" id="KW-0067">ATP-binding</keyword>
<feature type="compositionally biased region" description="Pro residues" evidence="9">
    <location>
        <begin position="249"/>
        <end position="260"/>
    </location>
</feature>
<dbReference type="InterPro" id="IPR045628">
    <property type="entry name" value="Lhr_WH_dom"/>
</dbReference>
<organism evidence="12 13">
    <name type="scientific">Tessaracoccus oleiagri</name>
    <dbReference type="NCBI Taxonomy" id="686624"/>
    <lineage>
        <taxon>Bacteria</taxon>
        <taxon>Bacillati</taxon>
        <taxon>Actinomycetota</taxon>
        <taxon>Actinomycetes</taxon>
        <taxon>Propionibacteriales</taxon>
        <taxon>Propionibacteriaceae</taxon>
        <taxon>Tessaracoccus</taxon>
    </lineage>
</organism>
<keyword evidence="7" id="KW-0234">DNA repair</keyword>
<dbReference type="Pfam" id="PF23236">
    <property type="entry name" value="WHD_2nd_Lhr"/>
    <property type="match status" value="1"/>
</dbReference>
<dbReference type="InterPro" id="IPR003593">
    <property type="entry name" value="AAA+_ATPase"/>
</dbReference>
<sequence length="1533" mass="164265">MTVTDHDALVRFSEPSRAWFTEVFRSPTPVQAAAWDAIGQGRHSLVVAPTGSGKTLAAFFHFLDRLSQEPRPDDIGTRVVYVSPLKALGVDVERNLRAPLVGIRRTAERLGVSTPPLTVGVRSGDTTPKERAALVRRPPDILITTPESLYLMLTSRARATLAGVEAIIIDEIHALAGTKRGSHLALTLERLDALTGRDVQRVALSATVRPIDRVAAFLGGDRPVEVVAPPSEKAWDVSVRLTVDDITQPGPPPGGPPPESLDPLLSAPAETTESLWPHVEQDVYESVMAGRSTLVFTNSRRTAERLTARLNEIWAEEHDPESLAAPSRRPPAQVMASSDEVGAAPAVIARAHHGSVSKEARADIEAALKSGELKCVVATSSLELGIDMGAVDRVIQVSSPPSVASALQRIGRAGHDVGAVSRGTVYPLHRGDLIPSAVVTERMLRGEIEEIRIPRSPLDVLAQQTVAAAVAADELGLDVEEWFESVGRAMPFAGLDRGLFDSVVELLTGAYPSADFGDLRARLVESDGRLHARTGALRLAVTSGGTIPDRGLFGVFLAGEEGPGRRVGELDEEMVYESRVGDVFALGASSWRIVEITRDQVLVVPAPGHTGRLPFWHGDMESRPAELGRAIGRFHREALRGAERLEQDILTPQVRANIRGYLAEQKDATGHVPDDTTVVIERFRDEVGDWRFVLHCPLGRAVLAPWALAIGSSLRSATGIDVVPVASDDGIIWRLPDSETAEQILDHVIPDADAVVDTVTEEVGGTALFAARFRECAARALLLPQRDPGRRSPLWQQRQRAAQLLEVARHHPRFPIIIETVREVLRDVYDLPGLVEVLRAVHKGALRVVETTTPTPSPFAATMLFRYTGEFMYEGDVPVAERRAATLSMDPALLAAVLGTVDLRELLDLEVIEQVEAELQHTTDERRARTVEELADLPRLLGPIPFDLLPARLVPELGATMDAAVEQLSGRVFVVQFAGRPHLAAAGDLGLLRDALGVPLPPGAPEGATAEPGRDPLTQLVMRYARTHAPFTPAGIATAFGLGTATADLILEREAAAKRLIKGHFTPGRTETEYSDPEVLRRIRGRALAAARAQIQPVSTSGLARFLASWHGLDERPESSPDEVFTALQRLAGAALPASAWETQVLPSRVRGYSPSHLDTLLAEGEVVIRFRGALGPGDPLVALVPAADLDLLAPPPAPEKELAGLADELGASGGLFTEVRSARERASGALQDTPELIEAWWRAAEAGLIAPTSMAPVRARITGSGKPAHRGARPPARSRSRLPRPGRALLGRPSLDGVAPAVAGRWYRVADPALPPAEQAIARISAWLERFGVITRGAVMAESPEGGFAAAYHVLAELERAGKVVRGYIVDGLGGSQFATSATVDHIRTFADSPDDTTWPSGVADAQPVVLSASDPANPYGSIVGWPEHPTVRVTRAAGALVVLADGLCLAHLTRGGRSLTIFESAHGPSRDEVVGLVGRALHQAVTEHRVPRIKIESLDGEPLGFGPDLEALIAAGARNTPRGVVFEARRA</sequence>
<dbReference type="SUPFAM" id="SSF52540">
    <property type="entry name" value="P-loop containing nucleoside triphosphate hydrolases"/>
    <property type="match status" value="1"/>
</dbReference>
<dbReference type="SMART" id="SM00382">
    <property type="entry name" value="AAA"/>
    <property type="match status" value="1"/>
</dbReference>
<keyword evidence="6" id="KW-0238">DNA-binding</keyword>
<keyword evidence="3" id="KW-0378">Hydrolase</keyword>
<feature type="region of interest" description="Disordered" evidence="9">
    <location>
        <begin position="245"/>
        <end position="265"/>
    </location>
</feature>
<dbReference type="Pfam" id="PF23235">
    <property type="entry name" value="WHD_3rd_Lhr"/>
    <property type="match status" value="1"/>
</dbReference>
<proteinExistence type="predicted"/>
<dbReference type="OrthoDB" id="9815222at2"/>
<keyword evidence="8" id="KW-0413">Isomerase</keyword>
<dbReference type="PROSITE" id="PS51194">
    <property type="entry name" value="HELICASE_CTER"/>
    <property type="match status" value="1"/>
</dbReference>
<dbReference type="SMART" id="SM00490">
    <property type="entry name" value="HELICc"/>
    <property type="match status" value="1"/>
</dbReference>
<evidence type="ECO:0000256" key="2">
    <source>
        <dbReference type="ARBA" id="ARBA00022763"/>
    </source>
</evidence>
<dbReference type="CDD" id="cd17922">
    <property type="entry name" value="DEXHc_LHR-like"/>
    <property type="match status" value="1"/>
</dbReference>
<dbReference type="Proteomes" id="UP000199475">
    <property type="component" value="Unassembled WGS sequence"/>
</dbReference>
<evidence type="ECO:0000256" key="1">
    <source>
        <dbReference type="ARBA" id="ARBA00022741"/>
    </source>
</evidence>
<keyword evidence="2" id="KW-0227">DNA damage</keyword>
<feature type="domain" description="Helicase C-terminal" evidence="11">
    <location>
        <begin position="279"/>
        <end position="459"/>
    </location>
</feature>
<dbReference type="GO" id="GO:0003677">
    <property type="term" value="F:DNA binding"/>
    <property type="evidence" value="ECO:0007669"/>
    <property type="project" value="UniProtKB-KW"/>
</dbReference>
<evidence type="ECO:0000256" key="9">
    <source>
        <dbReference type="SAM" id="MobiDB-lite"/>
    </source>
</evidence>
<dbReference type="CDD" id="cd18796">
    <property type="entry name" value="SF2_C_LHR"/>
    <property type="match status" value="1"/>
</dbReference>
<reference evidence="12 13" key="1">
    <citation type="submission" date="2016-10" db="EMBL/GenBank/DDBJ databases">
        <authorList>
            <person name="de Groot N.N."/>
        </authorList>
    </citation>
    <scope>NUCLEOTIDE SEQUENCE [LARGE SCALE GENOMIC DNA]</scope>
    <source>
        <strain evidence="12 13">CGMCC 1.9159</strain>
    </source>
</reference>
<evidence type="ECO:0000313" key="12">
    <source>
        <dbReference type="EMBL" id="SDL34525.1"/>
    </source>
</evidence>
<dbReference type="GO" id="GO:0006281">
    <property type="term" value="P:DNA repair"/>
    <property type="evidence" value="ECO:0007669"/>
    <property type="project" value="UniProtKB-KW"/>
</dbReference>
<feature type="region of interest" description="Disordered" evidence="9">
    <location>
        <begin position="1263"/>
        <end position="1293"/>
    </location>
</feature>
<dbReference type="PANTHER" id="PTHR47962:SF5">
    <property type="entry name" value="ATP-DEPENDENT HELICASE LHR-RELATED"/>
    <property type="match status" value="1"/>
</dbReference>
<dbReference type="Pfam" id="PF00271">
    <property type="entry name" value="Helicase_C"/>
    <property type="match status" value="1"/>
</dbReference>
<dbReference type="PROSITE" id="PS51192">
    <property type="entry name" value="HELICASE_ATP_BIND_1"/>
    <property type="match status" value="1"/>
</dbReference>
<evidence type="ECO:0000313" key="13">
    <source>
        <dbReference type="Proteomes" id="UP000199475"/>
    </source>
</evidence>
<evidence type="ECO:0000256" key="7">
    <source>
        <dbReference type="ARBA" id="ARBA00023204"/>
    </source>
</evidence>
<evidence type="ECO:0000256" key="3">
    <source>
        <dbReference type="ARBA" id="ARBA00022801"/>
    </source>
</evidence>
<dbReference type="GO" id="GO:0005524">
    <property type="term" value="F:ATP binding"/>
    <property type="evidence" value="ECO:0007669"/>
    <property type="project" value="UniProtKB-KW"/>
</dbReference>
<accession>A0A1G9JBE0</accession>
<dbReference type="STRING" id="686624.SAMN04488242_1136"/>
<gene>
    <name evidence="12" type="ORF">SAMN04488242_1136</name>
</gene>
<dbReference type="SMART" id="SM00487">
    <property type="entry name" value="DEXDc"/>
    <property type="match status" value="1"/>
</dbReference>
<evidence type="ECO:0000256" key="4">
    <source>
        <dbReference type="ARBA" id="ARBA00022806"/>
    </source>
</evidence>
<evidence type="ECO:0000259" key="10">
    <source>
        <dbReference type="PROSITE" id="PS51192"/>
    </source>
</evidence>
<dbReference type="InterPro" id="IPR013701">
    <property type="entry name" value="Lhr-like_DEAD/DEAH_assoc"/>
</dbReference>
<dbReference type="PANTHER" id="PTHR47962">
    <property type="entry name" value="ATP-DEPENDENT HELICASE LHR-RELATED-RELATED"/>
    <property type="match status" value="1"/>
</dbReference>
<name>A0A1G9JBE0_9ACTN</name>
<dbReference type="InterPro" id="IPR001650">
    <property type="entry name" value="Helicase_C-like"/>
</dbReference>
<dbReference type="Pfam" id="PF00270">
    <property type="entry name" value="DEAD"/>
    <property type="match status" value="1"/>
</dbReference>
<dbReference type="InterPro" id="IPR055367">
    <property type="entry name" value="WH4_Lhr"/>
</dbReference>
<evidence type="ECO:0000256" key="8">
    <source>
        <dbReference type="ARBA" id="ARBA00023235"/>
    </source>
</evidence>
<dbReference type="InterPro" id="IPR014001">
    <property type="entry name" value="Helicase_ATP-bd"/>
</dbReference>
<dbReference type="InterPro" id="IPR055369">
    <property type="entry name" value="WH2_Lhr"/>
</dbReference>
<evidence type="ECO:0000256" key="6">
    <source>
        <dbReference type="ARBA" id="ARBA00023125"/>
    </source>
</evidence>
<dbReference type="InterPro" id="IPR052511">
    <property type="entry name" value="ATP-dep_Helicase"/>
</dbReference>
<evidence type="ECO:0000259" key="11">
    <source>
        <dbReference type="PROSITE" id="PS51194"/>
    </source>
</evidence>
<dbReference type="InterPro" id="IPR055368">
    <property type="entry name" value="WH3_Lhr"/>
</dbReference>
<feature type="compositionally biased region" description="Basic residues" evidence="9">
    <location>
        <begin position="1268"/>
        <end position="1285"/>
    </location>
</feature>
<protein>
    <submittedName>
        <fullName evidence="12">ATP-dependent helicase Lhr and Lhr-like helicase</fullName>
    </submittedName>
</protein>
<dbReference type="Gene3D" id="3.40.50.300">
    <property type="entry name" value="P-loop containing nucleotide triphosphate hydrolases"/>
    <property type="match status" value="2"/>
</dbReference>
<keyword evidence="1" id="KW-0547">Nucleotide-binding</keyword>
<dbReference type="InterPro" id="IPR027417">
    <property type="entry name" value="P-loop_NTPase"/>
</dbReference>
<dbReference type="GO" id="GO:0016887">
    <property type="term" value="F:ATP hydrolysis activity"/>
    <property type="evidence" value="ECO:0007669"/>
    <property type="project" value="TreeGrafter"/>
</dbReference>
<dbReference type="GO" id="GO:0004386">
    <property type="term" value="F:helicase activity"/>
    <property type="evidence" value="ECO:0007669"/>
    <property type="project" value="UniProtKB-KW"/>
</dbReference>
<keyword evidence="13" id="KW-1185">Reference proteome</keyword>
<dbReference type="Pfam" id="PF19306">
    <property type="entry name" value="WHD_Lhr"/>
    <property type="match status" value="1"/>
</dbReference>
<dbReference type="Pfam" id="PF08494">
    <property type="entry name" value="DEAD_assoc"/>
    <property type="match status" value="1"/>
</dbReference>
<dbReference type="InterPro" id="IPR011545">
    <property type="entry name" value="DEAD/DEAH_box_helicase_dom"/>
</dbReference>
<keyword evidence="4 12" id="KW-0347">Helicase</keyword>